<evidence type="ECO:0000259" key="1">
    <source>
        <dbReference type="Pfam" id="PF24696"/>
    </source>
</evidence>
<dbReference type="InterPro" id="IPR057767">
    <property type="entry name" value="UGSC-like_dom"/>
</dbReference>
<dbReference type="EMBL" id="UINC01000557">
    <property type="protein sequence ID" value="SUZ57443.1"/>
    <property type="molecule type" value="Genomic_DNA"/>
</dbReference>
<sequence length="70" mass="7552">MALENKGIPTVVICTEPFLNSAYRHASVFGRKGFQPLGIPHPLGGITPELVSERAAELHQQIIKALTTGE</sequence>
<gene>
    <name evidence="2" type="ORF">METZ01_LOCUS10297</name>
</gene>
<dbReference type="Pfam" id="PF24696">
    <property type="entry name" value="UGSC"/>
    <property type="match status" value="1"/>
</dbReference>
<evidence type="ECO:0000313" key="2">
    <source>
        <dbReference type="EMBL" id="SUZ57443.1"/>
    </source>
</evidence>
<organism evidence="2">
    <name type="scientific">marine metagenome</name>
    <dbReference type="NCBI Taxonomy" id="408172"/>
    <lineage>
        <taxon>unclassified sequences</taxon>
        <taxon>metagenomes</taxon>
        <taxon>ecological metagenomes</taxon>
    </lineage>
</organism>
<reference evidence="2" key="1">
    <citation type="submission" date="2018-05" db="EMBL/GenBank/DDBJ databases">
        <authorList>
            <person name="Lanie J.A."/>
            <person name="Ng W.-L."/>
            <person name="Kazmierczak K.M."/>
            <person name="Andrzejewski T.M."/>
            <person name="Davidsen T.M."/>
            <person name="Wayne K.J."/>
            <person name="Tettelin H."/>
            <person name="Glass J.I."/>
            <person name="Rusch D."/>
            <person name="Podicherti R."/>
            <person name="Tsui H.-C.T."/>
            <person name="Winkler M.E."/>
        </authorList>
    </citation>
    <scope>NUCLEOTIDE SEQUENCE</scope>
</reference>
<accession>A0A381NVC6</accession>
<dbReference type="AlphaFoldDB" id="A0A381NVC6"/>
<name>A0A381NVC6_9ZZZZ</name>
<proteinExistence type="predicted"/>
<protein>
    <recommendedName>
        <fullName evidence="1">UGSC-like domain-containing protein</fullName>
    </recommendedName>
</protein>
<feature type="domain" description="UGSC-like" evidence="1">
    <location>
        <begin position="2"/>
        <end position="67"/>
    </location>
</feature>